<dbReference type="EnsemblPlants" id="Pp3c5_12210V3.3">
    <property type="protein sequence ID" value="Pp3c5_12210V3.3"/>
    <property type="gene ID" value="Pp3c5_12210"/>
</dbReference>
<feature type="transmembrane region" description="Helical" evidence="2">
    <location>
        <begin position="20"/>
        <end position="39"/>
    </location>
</feature>
<keyword evidence="2" id="KW-1133">Transmembrane helix</keyword>
<dbReference type="RefSeq" id="XP_073390254.1">
    <property type="nucleotide sequence ID" value="XM_073534153.1"/>
</dbReference>
<dbReference type="EnsemblPlants" id="Pp3c5_12210V3.4">
    <property type="protein sequence ID" value="Pp3c5_12210V3.4"/>
    <property type="gene ID" value="Pp3c5_12210"/>
</dbReference>
<dbReference type="Gramene" id="Pp3c5_12210V3.5">
    <property type="protein sequence ID" value="Pp3c5_12210V3.5"/>
    <property type="gene ID" value="Pp3c5_12210"/>
</dbReference>
<dbReference type="FunCoup" id="A0A7I4E2G8">
    <property type="interactions" value="1287"/>
</dbReference>
<evidence type="ECO:0008006" key="7">
    <source>
        <dbReference type="Google" id="ProtNLM"/>
    </source>
</evidence>
<evidence type="ECO:0000259" key="4">
    <source>
        <dbReference type="Pfam" id="PF24057"/>
    </source>
</evidence>
<dbReference type="PANTHER" id="PTHR47030">
    <property type="entry name" value="LIPASE CLASS 3 FAMILY PROTEIN"/>
    <property type="match status" value="1"/>
</dbReference>
<gene>
    <name evidence="5" type="primary">LOC112282479</name>
</gene>
<feature type="transmembrane region" description="Helical" evidence="2">
    <location>
        <begin position="105"/>
        <end position="127"/>
    </location>
</feature>
<dbReference type="EnsemblPlants" id="Pp3c5_12210V3.5">
    <property type="protein sequence ID" value="Pp3c5_12210V3.5"/>
    <property type="gene ID" value="Pp3c5_12210"/>
</dbReference>
<dbReference type="Gramene" id="Pp3c5_12210V3.4">
    <property type="protein sequence ID" value="Pp3c5_12210V3.4"/>
    <property type="gene ID" value="Pp3c5_12210"/>
</dbReference>
<feature type="domain" description="DUF7358" evidence="4">
    <location>
        <begin position="14"/>
        <end position="223"/>
    </location>
</feature>
<dbReference type="Gramene" id="Pp3c5_12210V3.6">
    <property type="protein sequence ID" value="Pp3c5_12210V3.6"/>
    <property type="gene ID" value="Pp3c5_12210"/>
</dbReference>
<dbReference type="OMA" id="IMWVATI"/>
<dbReference type="AlphaFoldDB" id="A0A7I4E2G8"/>
<protein>
    <recommendedName>
        <fullName evidence="7">Fungal lipase-like domain-containing protein</fullName>
    </recommendedName>
</protein>
<reference evidence="5 6" key="2">
    <citation type="journal article" date="2018" name="Plant J.">
        <title>The Physcomitrella patens chromosome-scale assembly reveals moss genome structure and evolution.</title>
        <authorList>
            <person name="Lang D."/>
            <person name="Ullrich K.K."/>
            <person name="Murat F."/>
            <person name="Fuchs J."/>
            <person name="Jenkins J."/>
            <person name="Haas F.B."/>
            <person name="Piednoel M."/>
            <person name="Gundlach H."/>
            <person name="Van Bel M."/>
            <person name="Meyberg R."/>
            <person name="Vives C."/>
            <person name="Morata J."/>
            <person name="Symeonidi A."/>
            <person name="Hiss M."/>
            <person name="Muchero W."/>
            <person name="Kamisugi Y."/>
            <person name="Saleh O."/>
            <person name="Blanc G."/>
            <person name="Decker E.L."/>
            <person name="van Gessel N."/>
            <person name="Grimwood J."/>
            <person name="Hayes R.D."/>
            <person name="Graham S.W."/>
            <person name="Gunter L.E."/>
            <person name="McDaniel S.F."/>
            <person name="Hoernstein S.N.W."/>
            <person name="Larsson A."/>
            <person name="Li F.W."/>
            <person name="Perroud P.F."/>
            <person name="Phillips J."/>
            <person name="Ranjan P."/>
            <person name="Rokshar D.S."/>
            <person name="Rothfels C.J."/>
            <person name="Schneider L."/>
            <person name="Shu S."/>
            <person name="Stevenson D.W."/>
            <person name="Thummler F."/>
            <person name="Tillich M."/>
            <person name="Villarreal Aguilar J.C."/>
            <person name="Widiez T."/>
            <person name="Wong G.K."/>
            <person name="Wymore A."/>
            <person name="Zhang Y."/>
            <person name="Zimmer A.D."/>
            <person name="Quatrano R.S."/>
            <person name="Mayer K.F.X."/>
            <person name="Goodstein D."/>
            <person name="Casacuberta J.M."/>
            <person name="Vandepoele K."/>
            <person name="Reski R."/>
            <person name="Cuming A.C."/>
            <person name="Tuskan G.A."/>
            <person name="Maumus F."/>
            <person name="Salse J."/>
            <person name="Schmutz J."/>
            <person name="Rensing S.A."/>
        </authorList>
    </citation>
    <scope>NUCLEOTIDE SEQUENCE [LARGE SCALE GENOMIC DNA]</scope>
    <source>
        <strain evidence="5 6">cv. Gransden 2004</strain>
    </source>
</reference>
<dbReference type="RefSeq" id="XP_024375866.1">
    <property type="nucleotide sequence ID" value="XM_024520098.2"/>
</dbReference>
<dbReference type="CDD" id="cd00519">
    <property type="entry name" value="Lipase_3"/>
    <property type="match status" value="1"/>
</dbReference>
<dbReference type="RefSeq" id="XP_073390255.1">
    <property type="nucleotide sequence ID" value="XM_073534154.1"/>
</dbReference>
<feature type="transmembrane region" description="Helical" evidence="2">
    <location>
        <begin position="51"/>
        <end position="71"/>
    </location>
</feature>
<evidence type="ECO:0000259" key="3">
    <source>
        <dbReference type="Pfam" id="PF01764"/>
    </source>
</evidence>
<evidence type="ECO:0000313" key="5">
    <source>
        <dbReference type="EnsemblPlants" id="Pp3c5_12210V3.2"/>
    </source>
</evidence>
<keyword evidence="6" id="KW-1185">Reference proteome</keyword>
<dbReference type="InterPro" id="IPR055782">
    <property type="entry name" value="DUF7358"/>
</dbReference>
<dbReference type="RefSeq" id="XP_024375861.1">
    <property type="nucleotide sequence ID" value="XM_024520093.2"/>
</dbReference>
<accession>A0A7I4E2G8</accession>
<dbReference type="OrthoDB" id="438440at2759"/>
<evidence type="ECO:0000256" key="2">
    <source>
        <dbReference type="SAM" id="Phobius"/>
    </source>
</evidence>
<dbReference type="Gene3D" id="3.40.50.1820">
    <property type="entry name" value="alpha/beta hydrolase"/>
    <property type="match status" value="1"/>
</dbReference>
<feature type="domain" description="Fungal lipase-type" evidence="3">
    <location>
        <begin position="364"/>
        <end position="540"/>
    </location>
</feature>
<evidence type="ECO:0000313" key="6">
    <source>
        <dbReference type="Proteomes" id="UP000006727"/>
    </source>
</evidence>
<dbReference type="InterPro" id="IPR002921">
    <property type="entry name" value="Fungal_lipase-type"/>
</dbReference>
<reference evidence="5 6" key="1">
    <citation type="journal article" date="2008" name="Science">
        <title>The Physcomitrella genome reveals evolutionary insights into the conquest of land by plants.</title>
        <authorList>
            <person name="Rensing S."/>
            <person name="Lang D."/>
            <person name="Zimmer A."/>
            <person name="Terry A."/>
            <person name="Salamov A."/>
            <person name="Shapiro H."/>
            <person name="Nishiyama T."/>
            <person name="Perroud P.-F."/>
            <person name="Lindquist E."/>
            <person name="Kamisugi Y."/>
            <person name="Tanahashi T."/>
            <person name="Sakakibara K."/>
            <person name="Fujita T."/>
            <person name="Oishi K."/>
            <person name="Shin-I T."/>
            <person name="Kuroki Y."/>
            <person name="Toyoda A."/>
            <person name="Suzuki Y."/>
            <person name="Hashimoto A."/>
            <person name="Yamaguchi K."/>
            <person name="Sugano A."/>
            <person name="Kohara Y."/>
            <person name="Fujiyama A."/>
            <person name="Anterola A."/>
            <person name="Aoki S."/>
            <person name="Ashton N."/>
            <person name="Barbazuk W.B."/>
            <person name="Barker E."/>
            <person name="Bennetzen J."/>
            <person name="Bezanilla M."/>
            <person name="Blankenship R."/>
            <person name="Cho S.H."/>
            <person name="Dutcher S."/>
            <person name="Estelle M."/>
            <person name="Fawcett J.A."/>
            <person name="Gundlach H."/>
            <person name="Hanada K."/>
            <person name="Heyl A."/>
            <person name="Hicks K.A."/>
            <person name="Hugh J."/>
            <person name="Lohr M."/>
            <person name="Mayer K."/>
            <person name="Melkozernov A."/>
            <person name="Murata T."/>
            <person name="Nelson D."/>
            <person name="Pils B."/>
            <person name="Prigge M."/>
            <person name="Reiss B."/>
            <person name="Renner T."/>
            <person name="Rombauts S."/>
            <person name="Rushton P."/>
            <person name="Sanderfoot A."/>
            <person name="Schween G."/>
            <person name="Shiu S.-H."/>
            <person name="Stueber K."/>
            <person name="Theodoulou F.L."/>
            <person name="Tu H."/>
            <person name="Van de Peer Y."/>
            <person name="Verrier P.J."/>
            <person name="Waters E."/>
            <person name="Wood A."/>
            <person name="Yang L."/>
            <person name="Cove D."/>
            <person name="Cuming A."/>
            <person name="Hasebe M."/>
            <person name="Lucas S."/>
            <person name="Mishler D.B."/>
            <person name="Reski R."/>
            <person name="Grigoriev I."/>
            <person name="Quatrano R.S."/>
            <person name="Boore J.L."/>
        </authorList>
    </citation>
    <scope>NUCLEOTIDE SEQUENCE [LARGE SCALE GENOMIC DNA]</scope>
    <source>
        <strain evidence="5 6">cv. Gransden 2004</strain>
    </source>
</reference>
<dbReference type="EMBL" id="ABEU02000005">
    <property type="status" value="NOT_ANNOTATED_CDS"/>
    <property type="molecule type" value="Genomic_DNA"/>
</dbReference>
<dbReference type="EnsemblPlants" id="Pp3c5_12210V3.6">
    <property type="protein sequence ID" value="Pp3c5_12210V3.6"/>
    <property type="gene ID" value="Pp3c5_12210"/>
</dbReference>
<proteinExistence type="predicted"/>
<name>A0A7I4E2G8_PHYPA</name>
<dbReference type="RefSeq" id="XP_024375865.1">
    <property type="nucleotide sequence ID" value="XM_024520097.2"/>
</dbReference>
<dbReference type="Gramene" id="Pp3c5_12210V3.2">
    <property type="protein sequence ID" value="Pp3c5_12210V3.2"/>
    <property type="gene ID" value="Pp3c5_12210"/>
</dbReference>
<dbReference type="InterPro" id="IPR029058">
    <property type="entry name" value="AB_hydrolase_fold"/>
</dbReference>
<evidence type="ECO:0000256" key="1">
    <source>
        <dbReference type="SAM" id="MobiDB-lite"/>
    </source>
</evidence>
<reference evidence="5" key="3">
    <citation type="submission" date="2020-12" db="UniProtKB">
        <authorList>
            <consortium name="EnsemblPlants"/>
        </authorList>
    </citation>
    <scope>IDENTIFICATION</scope>
</reference>
<dbReference type="RefSeq" id="XP_024375867.1">
    <property type="nucleotide sequence ID" value="XM_024520099.2"/>
</dbReference>
<dbReference type="KEGG" id="ppp:112282479"/>
<dbReference type="Pfam" id="PF01764">
    <property type="entry name" value="Lipase_3"/>
    <property type="match status" value="1"/>
</dbReference>
<dbReference type="SUPFAM" id="SSF53474">
    <property type="entry name" value="alpha/beta-Hydrolases"/>
    <property type="match status" value="1"/>
</dbReference>
<keyword evidence="2" id="KW-0812">Transmembrane</keyword>
<dbReference type="EnsemblPlants" id="Pp3c5_12210V3.2">
    <property type="protein sequence ID" value="Pp3c5_12210V3.2"/>
    <property type="gene ID" value="Pp3c5_12210"/>
</dbReference>
<organism evidence="5 6">
    <name type="scientific">Physcomitrium patens</name>
    <name type="common">Spreading-leaved earth moss</name>
    <name type="synonym">Physcomitrella patens</name>
    <dbReference type="NCBI Taxonomy" id="3218"/>
    <lineage>
        <taxon>Eukaryota</taxon>
        <taxon>Viridiplantae</taxon>
        <taxon>Streptophyta</taxon>
        <taxon>Embryophyta</taxon>
        <taxon>Bryophyta</taxon>
        <taxon>Bryophytina</taxon>
        <taxon>Bryopsida</taxon>
        <taxon>Funariidae</taxon>
        <taxon>Funariales</taxon>
        <taxon>Funariaceae</taxon>
        <taxon>Physcomitrium</taxon>
    </lineage>
</organism>
<dbReference type="GeneID" id="112282479"/>
<keyword evidence="2" id="KW-0472">Membrane</keyword>
<dbReference type="Pfam" id="PF24057">
    <property type="entry name" value="DUF7358"/>
    <property type="match status" value="1"/>
</dbReference>
<dbReference type="Proteomes" id="UP000006727">
    <property type="component" value="Chromosome 5"/>
</dbReference>
<dbReference type="GO" id="GO:0006629">
    <property type="term" value="P:lipid metabolic process"/>
    <property type="evidence" value="ECO:0007669"/>
    <property type="project" value="InterPro"/>
</dbReference>
<dbReference type="Gramene" id="Pp3c5_12210V3.3">
    <property type="protein sequence ID" value="Pp3c5_12210V3.3"/>
    <property type="gene ID" value="Pp3c5_12210"/>
</dbReference>
<sequence length="816" mass="92684">MVEPPTEKPRLQRLKAVKKVNILPILINVTLVALVAACAPREELHSKSPAAVARVTVLLGAVSFIRVMWIFCNWHIQVEMALAMAAESGDKKSIEMDRRRWYWRWLWWNRVGTLMLILQVVAAGFILGNIRYCSNEKHLQILLKVLTVATLTVVYLSWHTGPDIISWRSFYKTDDAWRAHHSEVFRCCIRDTLRCLGPIRYLQHVRNEEVSSIASFLGELVSYRAEGCSHLELIAGVSLLSRKNKIQRPRRELAPKDQILEASVLHPYAVAAYTGPLLEMGRNPIGWLFTWVYSLGLFSFWKRSSRPEVLEGDNWWRGHAAAFLWHSRLPLETDAHLVKGRVRQTARQSAYFVVVLKKLKIVLVAVRGTETPEDLLTDGLSEDTPLTDSDLQWLLKGPNISEEVRQKVKEKSHYAHRGIIEAARELSMQLDNLAEDDDDGMAAPDMASINGDTGGNVPNGVARKGLLSRLLGSRGVCEGYDLRLVGHSLGGAISALTGLRLYRRYPKLRVYAFGVLPCVDIDIAEACQDFVTSVVNHDEFSSRLSVTSLKRLRTNALRALSDPPSKSEVNKHGKAKNSSLSSANIPSSSCCPFFEIFSSESHDGNEYSKLSKTQRLLYMIKGIVFLCVYTRICLFKMSEHHKAIPTSNEIERYKKCLSKQRNSRIRVPEFESEIHGRELMTRLVPPNPILTEKVKSVTIDIDLIPLVPVREEQEEPSENEMLLPGKVIHIVREENPQVSQRCSFWKLRRAEKNSTYQAYVADRKEFLDLIISPSMFIDHMPWKCQHALSSIVSDRFGHSKQTPLIVTQNRSTFDFE</sequence>
<feature type="region of interest" description="Disordered" evidence="1">
    <location>
        <begin position="560"/>
        <end position="586"/>
    </location>
</feature>
<dbReference type="PANTHER" id="PTHR47030:SF2">
    <property type="entry name" value="LIPASE CLASS 3 FAMILY PROTEIN"/>
    <property type="match status" value="1"/>
</dbReference>